<dbReference type="Gene3D" id="3.40.50.1820">
    <property type="entry name" value="alpha/beta hydrolase"/>
    <property type="match status" value="1"/>
</dbReference>
<evidence type="ECO:0000313" key="3">
    <source>
        <dbReference type="Proteomes" id="UP001595816"/>
    </source>
</evidence>
<evidence type="ECO:0000313" key="2">
    <source>
        <dbReference type="EMBL" id="MFC4131428.1"/>
    </source>
</evidence>
<dbReference type="RefSeq" id="WP_253754950.1">
    <property type="nucleotide sequence ID" value="NZ_JAMZDZ010000001.1"/>
</dbReference>
<dbReference type="InterPro" id="IPR029058">
    <property type="entry name" value="AB_hydrolase_fold"/>
</dbReference>
<dbReference type="GO" id="GO:0016787">
    <property type="term" value="F:hydrolase activity"/>
    <property type="evidence" value="ECO:0007669"/>
    <property type="project" value="UniProtKB-KW"/>
</dbReference>
<proteinExistence type="predicted"/>
<gene>
    <name evidence="2" type="ORF">ACFOZ4_12515</name>
</gene>
<sequence length="276" mass="28792">MITRTTTAPDGATLGWYSVGTGPGLLILHGAMESAVSHRELAEALSDRFTVHLLDRRGRGLSGAYGSSPEVEDVRAVLSATGAQNVFGVSSGAILTLQAASSIKKAAIFEPPLFASSARPVAALGQLDASLAAGDVLDALVTGMIFAEMGPAFLRRLPRPVLRRLTALGLRADARRTGVDGYVPMGELGPLLHYDFTLSAEASGPFDQYAGITADVLLLNGTRSPAYLRESVVSLAQVLPSARHVQMDGLDHGAAGNASQRGKPAVVASILRDFFA</sequence>
<keyword evidence="3" id="KW-1185">Reference proteome</keyword>
<dbReference type="Proteomes" id="UP001595816">
    <property type="component" value="Unassembled WGS sequence"/>
</dbReference>
<dbReference type="SUPFAM" id="SSF53474">
    <property type="entry name" value="alpha/beta-Hydrolases"/>
    <property type="match status" value="1"/>
</dbReference>
<evidence type="ECO:0000259" key="1">
    <source>
        <dbReference type="Pfam" id="PF12697"/>
    </source>
</evidence>
<organism evidence="2 3">
    <name type="scientific">Hamadaea flava</name>
    <dbReference type="NCBI Taxonomy" id="1742688"/>
    <lineage>
        <taxon>Bacteria</taxon>
        <taxon>Bacillati</taxon>
        <taxon>Actinomycetota</taxon>
        <taxon>Actinomycetes</taxon>
        <taxon>Micromonosporales</taxon>
        <taxon>Micromonosporaceae</taxon>
        <taxon>Hamadaea</taxon>
    </lineage>
</organism>
<name>A0ABV8LLF8_9ACTN</name>
<accession>A0ABV8LLF8</accession>
<keyword evidence="2" id="KW-0378">Hydrolase</keyword>
<comment type="caution">
    <text evidence="2">The sequence shown here is derived from an EMBL/GenBank/DDBJ whole genome shotgun (WGS) entry which is preliminary data.</text>
</comment>
<dbReference type="InterPro" id="IPR000073">
    <property type="entry name" value="AB_hydrolase_1"/>
</dbReference>
<protein>
    <submittedName>
        <fullName evidence="2">Alpha/beta fold hydrolase</fullName>
    </submittedName>
</protein>
<dbReference type="EMBL" id="JBHSAY010000006">
    <property type="protein sequence ID" value="MFC4131428.1"/>
    <property type="molecule type" value="Genomic_DNA"/>
</dbReference>
<reference evidence="3" key="1">
    <citation type="journal article" date="2019" name="Int. J. Syst. Evol. Microbiol.">
        <title>The Global Catalogue of Microorganisms (GCM) 10K type strain sequencing project: providing services to taxonomists for standard genome sequencing and annotation.</title>
        <authorList>
            <consortium name="The Broad Institute Genomics Platform"/>
            <consortium name="The Broad Institute Genome Sequencing Center for Infectious Disease"/>
            <person name="Wu L."/>
            <person name="Ma J."/>
        </authorList>
    </citation>
    <scope>NUCLEOTIDE SEQUENCE [LARGE SCALE GENOMIC DNA]</scope>
    <source>
        <strain evidence="3">CGMCC 4.7289</strain>
    </source>
</reference>
<dbReference type="Pfam" id="PF12697">
    <property type="entry name" value="Abhydrolase_6"/>
    <property type="match status" value="1"/>
</dbReference>
<feature type="domain" description="AB hydrolase-1" evidence="1">
    <location>
        <begin position="25"/>
        <end position="252"/>
    </location>
</feature>